<dbReference type="AlphaFoldDB" id="A0A062U412"/>
<name>A0A062U412_9PROT</name>
<evidence type="ECO:0000313" key="4">
    <source>
        <dbReference type="EMBL" id="KCZ52483.1"/>
    </source>
</evidence>
<dbReference type="PATRIC" id="fig|1280946.3.peg.2890"/>
<comment type="caution">
    <text evidence="4">The sequence shown here is derived from an EMBL/GenBank/DDBJ whole genome shotgun (WGS) entry which is preliminary data.</text>
</comment>
<keyword evidence="2" id="KW-0012">Acyltransferase</keyword>
<dbReference type="CDD" id="cd04301">
    <property type="entry name" value="NAT_SF"/>
    <property type="match status" value="1"/>
</dbReference>
<dbReference type="Proteomes" id="UP000027037">
    <property type="component" value="Unassembled WGS sequence"/>
</dbReference>
<feature type="domain" description="N-acetyltransferase" evidence="3">
    <location>
        <begin position="21"/>
        <end position="172"/>
    </location>
</feature>
<evidence type="ECO:0000256" key="2">
    <source>
        <dbReference type="ARBA" id="ARBA00023315"/>
    </source>
</evidence>
<dbReference type="InterPro" id="IPR016181">
    <property type="entry name" value="Acyl_CoA_acyltransferase"/>
</dbReference>
<dbReference type="PANTHER" id="PTHR43877">
    <property type="entry name" value="AMINOALKYLPHOSPHONATE N-ACETYLTRANSFERASE-RELATED-RELATED"/>
    <property type="match status" value="1"/>
</dbReference>
<dbReference type="EMBL" id="AWFF01000065">
    <property type="protein sequence ID" value="KCZ52483.1"/>
    <property type="molecule type" value="Genomic_DNA"/>
</dbReference>
<dbReference type="Gene3D" id="3.40.630.30">
    <property type="match status" value="1"/>
</dbReference>
<dbReference type="SUPFAM" id="SSF55729">
    <property type="entry name" value="Acyl-CoA N-acyltransferases (Nat)"/>
    <property type="match status" value="1"/>
</dbReference>
<evidence type="ECO:0000259" key="3">
    <source>
        <dbReference type="PROSITE" id="PS51186"/>
    </source>
</evidence>
<dbReference type="Pfam" id="PF00583">
    <property type="entry name" value="Acetyltransf_1"/>
    <property type="match status" value="1"/>
</dbReference>
<organism evidence="4 5">
    <name type="scientific">Hyphomonas beringensis</name>
    <dbReference type="NCBI Taxonomy" id="1280946"/>
    <lineage>
        <taxon>Bacteria</taxon>
        <taxon>Pseudomonadati</taxon>
        <taxon>Pseudomonadota</taxon>
        <taxon>Alphaproteobacteria</taxon>
        <taxon>Hyphomonadales</taxon>
        <taxon>Hyphomonadaceae</taxon>
        <taxon>Hyphomonas</taxon>
    </lineage>
</organism>
<gene>
    <name evidence="4" type="ORF">HY29_04155</name>
</gene>
<dbReference type="GO" id="GO:0016747">
    <property type="term" value="F:acyltransferase activity, transferring groups other than amino-acyl groups"/>
    <property type="evidence" value="ECO:0007669"/>
    <property type="project" value="InterPro"/>
</dbReference>
<evidence type="ECO:0000256" key="1">
    <source>
        <dbReference type="ARBA" id="ARBA00022679"/>
    </source>
</evidence>
<dbReference type="InterPro" id="IPR000182">
    <property type="entry name" value="GNAT_dom"/>
</dbReference>
<evidence type="ECO:0000313" key="5">
    <source>
        <dbReference type="Proteomes" id="UP000027037"/>
    </source>
</evidence>
<keyword evidence="1" id="KW-0808">Transferase</keyword>
<reference evidence="4 5" key="1">
    <citation type="journal article" date="2014" name="Antonie Van Leeuwenhoek">
        <title>Hyphomonas beringensis sp. nov. and Hyphomonas chukchiensis sp. nov., isolated from surface seawater of the Bering Sea and Chukchi Sea.</title>
        <authorList>
            <person name="Li C."/>
            <person name="Lai Q."/>
            <person name="Li G."/>
            <person name="Dong C."/>
            <person name="Wang J."/>
            <person name="Liao Y."/>
            <person name="Shao Z."/>
        </authorList>
    </citation>
    <scope>NUCLEOTIDE SEQUENCE [LARGE SCALE GENOMIC DNA]</scope>
    <source>
        <strain evidence="4 5">25B14_1</strain>
    </source>
</reference>
<keyword evidence="5" id="KW-1185">Reference proteome</keyword>
<protein>
    <recommendedName>
        <fullName evidence="3">N-acetyltransferase domain-containing protein</fullName>
    </recommendedName>
</protein>
<proteinExistence type="predicted"/>
<dbReference type="InterPro" id="IPR050832">
    <property type="entry name" value="Bact_Acetyltransf"/>
</dbReference>
<dbReference type="PROSITE" id="PS51186">
    <property type="entry name" value="GNAT"/>
    <property type="match status" value="1"/>
</dbReference>
<dbReference type="eggNOG" id="COG0456">
    <property type="taxonomic scope" value="Bacteria"/>
</dbReference>
<sequence>MQAALTGKSNSMTSDDFTTRIRIRSAIPDDVPVLKQCEQGIISAERPYDHTLRPDPISYYDVGELVMSDDAEVAVIELEGEIIATGYAHKQPSKPYVESDYHAFLGFMFVHPDHRGKGLNRLLMDHLFAWARSRGLPEVRLEVYSNNTPAIRAYEKTGFKPYITEMRLNLED</sequence>
<accession>A0A062U412</accession>
<dbReference type="STRING" id="1280946.HY29_04155"/>